<sequence>MGAAQSIVADKDYDNQAIRDQIEQQGAKTVIPEKWNSKTGNADPARGLYRYRHLVENIFCTIESVLGGGLALW</sequence>
<organism evidence="1 2">
    <name type="scientific">Nitrosomonas eutropha</name>
    <dbReference type="NCBI Taxonomy" id="916"/>
    <lineage>
        <taxon>Bacteria</taxon>
        <taxon>Pseudomonadati</taxon>
        <taxon>Pseudomonadota</taxon>
        <taxon>Betaproteobacteria</taxon>
        <taxon>Nitrosomonadales</taxon>
        <taxon>Nitrosomonadaceae</taxon>
        <taxon>Nitrosomonas</taxon>
    </lineage>
</organism>
<name>A0ABX5M780_9PROT</name>
<keyword evidence="2" id="KW-1185">Reference proteome</keyword>
<evidence type="ECO:0000313" key="2">
    <source>
        <dbReference type="Proteomes" id="UP000247780"/>
    </source>
</evidence>
<comment type="caution">
    <text evidence="1">The sequence shown here is derived from an EMBL/GenBank/DDBJ whole genome shotgun (WGS) entry which is preliminary data.</text>
</comment>
<accession>A0ABX5M780</accession>
<evidence type="ECO:0008006" key="3">
    <source>
        <dbReference type="Google" id="ProtNLM"/>
    </source>
</evidence>
<evidence type="ECO:0000313" key="1">
    <source>
        <dbReference type="EMBL" id="PXV81581.1"/>
    </source>
</evidence>
<reference evidence="1 2" key="1">
    <citation type="submission" date="2018-04" db="EMBL/GenBank/DDBJ databases">
        <title>Active sludge and wastewater microbial communities from Klosterneuburg, Austria.</title>
        <authorList>
            <person name="Wagner M."/>
        </authorList>
    </citation>
    <scope>NUCLEOTIDE SEQUENCE [LARGE SCALE GENOMIC DNA]</scope>
    <source>
        <strain evidence="1 2">Nm 57</strain>
    </source>
</reference>
<proteinExistence type="predicted"/>
<dbReference type="Proteomes" id="UP000247780">
    <property type="component" value="Unassembled WGS sequence"/>
</dbReference>
<gene>
    <name evidence="1" type="ORF">C8R14_11123</name>
</gene>
<protein>
    <recommendedName>
        <fullName evidence="3">Transposase DDE domain-containing protein</fullName>
    </recommendedName>
</protein>
<dbReference type="EMBL" id="QICQ01000011">
    <property type="protein sequence ID" value="PXV81581.1"/>
    <property type="molecule type" value="Genomic_DNA"/>
</dbReference>